<dbReference type="InterPro" id="IPR000835">
    <property type="entry name" value="HTH_MarR-typ"/>
</dbReference>
<dbReference type="Proteomes" id="UP000664073">
    <property type="component" value="Unassembled WGS sequence"/>
</dbReference>
<dbReference type="SUPFAM" id="SSF46785">
    <property type="entry name" value="Winged helix' DNA-binding domain"/>
    <property type="match status" value="1"/>
</dbReference>
<keyword evidence="1" id="KW-0805">Transcription regulation</keyword>
<dbReference type="GO" id="GO:0006950">
    <property type="term" value="P:response to stress"/>
    <property type="evidence" value="ECO:0007669"/>
    <property type="project" value="TreeGrafter"/>
</dbReference>
<dbReference type="InterPro" id="IPR036390">
    <property type="entry name" value="WH_DNA-bd_sf"/>
</dbReference>
<dbReference type="GO" id="GO:0003677">
    <property type="term" value="F:DNA binding"/>
    <property type="evidence" value="ECO:0007669"/>
    <property type="project" value="UniProtKB-KW"/>
</dbReference>
<evidence type="ECO:0000313" key="6">
    <source>
        <dbReference type="EMBL" id="MBO1325243.1"/>
    </source>
</evidence>
<sequence>MTDLRVSPALDETRFPGMALTLRVARLATLWRTRLDRALRPHDMTLALMRPLAYLTMLPEGATQSELAAAMNVDCSALVRVLDLLQKQGFVSRRPDRQDRRAKRLVLTEAGHARCALFHSIAAELERESCESLAPATIKDLIEGLSTLLVSHNAQSQPGLNAQPDGPSGNARSSARPPAHPLPQARNVHAG</sequence>
<dbReference type="AlphaFoldDB" id="A0A939HIV3"/>
<accession>A0A939HIV3</accession>
<organism evidence="6 7">
    <name type="scientific">Acetobacter garciniae</name>
    <dbReference type="NCBI Taxonomy" id="2817435"/>
    <lineage>
        <taxon>Bacteria</taxon>
        <taxon>Pseudomonadati</taxon>
        <taxon>Pseudomonadota</taxon>
        <taxon>Alphaproteobacteria</taxon>
        <taxon>Acetobacterales</taxon>
        <taxon>Acetobacteraceae</taxon>
        <taxon>Acetobacter</taxon>
    </lineage>
</organism>
<dbReference type="PROSITE" id="PS50995">
    <property type="entry name" value="HTH_MARR_2"/>
    <property type="match status" value="1"/>
</dbReference>
<dbReference type="RefSeq" id="WP_207845887.1">
    <property type="nucleotide sequence ID" value="NZ_JAFVMH010000003.1"/>
</dbReference>
<dbReference type="PANTHER" id="PTHR33164">
    <property type="entry name" value="TRANSCRIPTIONAL REGULATOR, MARR FAMILY"/>
    <property type="match status" value="1"/>
</dbReference>
<protein>
    <submittedName>
        <fullName evidence="6">MarR family transcriptional regulator</fullName>
    </submittedName>
</protein>
<evidence type="ECO:0000259" key="5">
    <source>
        <dbReference type="PROSITE" id="PS50995"/>
    </source>
</evidence>
<name>A0A939HIV3_9PROT</name>
<gene>
    <name evidence="6" type="ORF">J2D77_08795</name>
</gene>
<evidence type="ECO:0000256" key="4">
    <source>
        <dbReference type="SAM" id="MobiDB-lite"/>
    </source>
</evidence>
<dbReference type="GO" id="GO:0003700">
    <property type="term" value="F:DNA-binding transcription factor activity"/>
    <property type="evidence" value="ECO:0007669"/>
    <property type="project" value="InterPro"/>
</dbReference>
<dbReference type="Pfam" id="PF01047">
    <property type="entry name" value="MarR"/>
    <property type="match status" value="1"/>
</dbReference>
<dbReference type="Gene3D" id="1.10.10.10">
    <property type="entry name" value="Winged helix-like DNA-binding domain superfamily/Winged helix DNA-binding domain"/>
    <property type="match status" value="1"/>
</dbReference>
<keyword evidence="7" id="KW-1185">Reference proteome</keyword>
<feature type="region of interest" description="Disordered" evidence="4">
    <location>
        <begin position="156"/>
        <end position="191"/>
    </location>
</feature>
<evidence type="ECO:0000256" key="3">
    <source>
        <dbReference type="ARBA" id="ARBA00023163"/>
    </source>
</evidence>
<reference evidence="6" key="1">
    <citation type="submission" date="2021-03" db="EMBL/GenBank/DDBJ databases">
        <title>The complete genome sequence of Acetobacter sp. TBRC 12339.</title>
        <authorList>
            <person name="Charoenyingcharoen P."/>
            <person name="Yukphan P."/>
        </authorList>
    </citation>
    <scope>NUCLEOTIDE SEQUENCE</scope>
    <source>
        <strain evidence="6">TBRC 12339</strain>
    </source>
</reference>
<dbReference type="PANTHER" id="PTHR33164:SF64">
    <property type="entry name" value="TRANSCRIPTIONAL REGULATOR SLYA"/>
    <property type="match status" value="1"/>
</dbReference>
<evidence type="ECO:0000256" key="2">
    <source>
        <dbReference type="ARBA" id="ARBA00023125"/>
    </source>
</evidence>
<dbReference type="SMART" id="SM00347">
    <property type="entry name" value="HTH_MARR"/>
    <property type="match status" value="1"/>
</dbReference>
<evidence type="ECO:0000313" key="7">
    <source>
        <dbReference type="Proteomes" id="UP000664073"/>
    </source>
</evidence>
<proteinExistence type="predicted"/>
<keyword evidence="3" id="KW-0804">Transcription</keyword>
<dbReference type="PRINTS" id="PR00598">
    <property type="entry name" value="HTHMARR"/>
</dbReference>
<dbReference type="InterPro" id="IPR036388">
    <property type="entry name" value="WH-like_DNA-bd_sf"/>
</dbReference>
<evidence type="ECO:0000256" key="1">
    <source>
        <dbReference type="ARBA" id="ARBA00023015"/>
    </source>
</evidence>
<dbReference type="InterPro" id="IPR039422">
    <property type="entry name" value="MarR/SlyA-like"/>
</dbReference>
<comment type="caution">
    <text evidence="6">The sequence shown here is derived from an EMBL/GenBank/DDBJ whole genome shotgun (WGS) entry which is preliminary data.</text>
</comment>
<keyword evidence="2" id="KW-0238">DNA-binding</keyword>
<dbReference type="EMBL" id="JAFVMH010000003">
    <property type="protein sequence ID" value="MBO1325243.1"/>
    <property type="molecule type" value="Genomic_DNA"/>
</dbReference>
<feature type="domain" description="HTH marR-type" evidence="5">
    <location>
        <begin position="17"/>
        <end position="150"/>
    </location>
</feature>